<gene>
    <name evidence="12" type="ordered locus">Ilyop_1833</name>
</gene>
<dbReference type="GO" id="GO:0005886">
    <property type="term" value="C:plasma membrane"/>
    <property type="evidence" value="ECO:0007669"/>
    <property type="project" value="UniProtKB-SubCell"/>
</dbReference>
<proteinExistence type="inferred from homology"/>
<dbReference type="PANTHER" id="PTHR30012:SF0">
    <property type="entry name" value="TYPE II SECRETION SYSTEM PROTEIN F-RELATED"/>
    <property type="match status" value="1"/>
</dbReference>
<keyword evidence="7 10" id="KW-1133">Transmembrane helix</keyword>
<comment type="subcellular location">
    <subcellularLocation>
        <location evidence="1">Cell inner membrane</location>
        <topology evidence="1">Multi-pass membrane protein</topology>
    </subcellularLocation>
    <subcellularLocation>
        <location evidence="9">Cell membrane</location>
        <topology evidence="9">Multi-pass membrane protein</topology>
    </subcellularLocation>
</comment>
<evidence type="ECO:0000256" key="7">
    <source>
        <dbReference type="ARBA" id="ARBA00022989"/>
    </source>
</evidence>
<feature type="transmembrane region" description="Helical" evidence="10">
    <location>
        <begin position="372"/>
        <end position="392"/>
    </location>
</feature>
<evidence type="ECO:0000313" key="13">
    <source>
        <dbReference type="Proteomes" id="UP000006875"/>
    </source>
</evidence>
<dbReference type="PRINTS" id="PR00812">
    <property type="entry name" value="BCTERIALGSPF"/>
</dbReference>
<dbReference type="OrthoDB" id="9805682at2"/>
<keyword evidence="4" id="KW-1003">Cell membrane</keyword>
<dbReference type="eggNOG" id="COG1459">
    <property type="taxonomic scope" value="Bacteria"/>
</dbReference>
<evidence type="ECO:0000256" key="6">
    <source>
        <dbReference type="ARBA" id="ARBA00022692"/>
    </source>
</evidence>
<dbReference type="PANTHER" id="PTHR30012">
    <property type="entry name" value="GENERAL SECRETION PATHWAY PROTEIN"/>
    <property type="match status" value="1"/>
</dbReference>
<dbReference type="STRING" id="572544.Ilyop_1833"/>
<dbReference type="InterPro" id="IPR003004">
    <property type="entry name" value="GspF/PilC"/>
</dbReference>
<sequence length="400" mass="44483">MGVYRYTAMSLKGKKTSGKMEAENKEDLKRLLRGQKLTLLKEKKVTDKQGKGVIFDRVKPKDIAVFTRQLSTMLEGGVGLLRCFTVLEKQCEKPKLKVVVGEIRQDISSGKSISYALSKHPQYFDSLYVSMVKAGEASGALDTILNRIAQSQEKAEEIKGKIRTAMIYPSIVLVLSFTIVFLLMSFVIPNFVVLFTDTGVPMPSLTLFVIGISKWFNKNWYWILLGVGILAFIGYKYQKTPKGKRNSHSLILRLPLFGKIFKKASVARFSRTLETLLDSGVPILSAFDIVADTVGNILMGESIREVKDKIKSGHTIAKPLEESGSFPPMVVNMVDVGEESGELVKMLSKLADFNERELEETIRDSLAAFEPMMILIMALTVGVIVVAMYLPVFSLSDTIA</sequence>
<comment type="similarity">
    <text evidence="2 9">Belongs to the GSP F family.</text>
</comment>
<reference evidence="12 13" key="1">
    <citation type="journal article" date="2010" name="Stand. Genomic Sci.">
        <title>Complete genome sequence of Ilyobacter polytropus type strain (CuHbu1).</title>
        <authorList>
            <person name="Sikorski J."/>
            <person name="Chertkov O."/>
            <person name="Lapidus A."/>
            <person name="Nolan M."/>
            <person name="Lucas S."/>
            <person name="Del Rio T.G."/>
            <person name="Tice H."/>
            <person name="Cheng J.F."/>
            <person name="Tapia R."/>
            <person name="Han C."/>
            <person name="Goodwin L."/>
            <person name="Pitluck S."/>
            <person name="Liolios K."/>
            <person name="Ivanova N."/>
            <person name="Mavromatis K."/>
            <person name="Mikhailova N."/>
            <person name="Pati A."/>
            <person name="Chen A."/>
            <person name="Palaniappan K."/>
            <person name="Land M."/>
            <person name="Hauser L."/>
            <person name="Chang Y.J."/>
            <person name="Jeffries C.D."/>
            <person name="Brambilla E."/>
            <person name="Yasawong M."/>
            <person name="Rohde M."/>
            <person name="Pukall R."/>
            <person name="Spring S."/>
            <person name="Goker M."/>
            <person name="Woyke T."/>
            <person name="Bristow J."/>
            <person name="Eisen J.A."/>
            <person name="Markowitz V."/>
            <person name="Hugenholtz P."/>
            <person name="Kyrpides N.C."/>
            <person name="Klenk H.P."/>
        </authorList>
    </citation>
    <scope>NUCLEOTIDE SEQUENCE [LARGE SCALE GENOMIC DNA]</scope>
    <source>
        <strain evidence="13">ATCC 51220 / DSM 2926 / LMG 16218 / CuHBu1</strain>
    </source>
</reference>
<dbReference type="KEGG" id="ipo:Ilyop_1833"/>
<evidence type="ECO:0000256" key="5">
    <source>
        <dbReference type="ARBA" id="ARBA00022519"/>
    </source>
</evidence>
<evidence type="ECO:0000256" key="4">
    <source>
        <dbReference type="ARBA" id="ARBA00022475"/>
    </source>
</evidence>
<evidence type="ECO:0000256" key="8">
    <source>
        <dbReference type="ARBA" id="ARBA00023136"/>
    </source>
</evidence>
<evidence type="ECO:0000259" key="11">
    <source>
        <dbReference type="Pfam" id="PF00482"/>
    </source>
</evidence>
<evidence type="ECO:0000256" key="3">
    <source>
        <dbReference type="ARBA" id="ARBA00022448"/>
    </source>
</evidence>
<accession>E3H9S5</accession>
<keyword evidence="5" id="KW-0997">Cell inner membrane</keyword>
<keyword evidence="6 9" id="KW-0812">Transmembrane</keyword>
<feature type="domain" description="Type II secretion system protein GspF" evidence="11">
    <location>
        <begin position="269"/>
        <end position="391"/>
    </location>
</feature>
<dbReference type="InterPro" id="IPR042094">
    <property type="entry name" value="T2SS_GspF_sf"/>
</dbReference>
<keyword evidence="13" id="KW-1185">Reference proteome</keyword>
<evidence type="ECO:0000256" key="1">
    <source>
        <dbReference type="ARBA" id="ARBA00004429"/>
    </source>
</evidence>
<dbReference type="PROSITE" id="PS00874">
    <property type="entry name" value="T2SP_F"/>
    <property type="match status" value="1"/>
</dbReference>
<evidence type="ECO:0000256" key="2">
    <source>
        <dbReference type="ARBA" id="ARBA00005745"/>
    </source>
</evidence>
<dbReference type="GO" id="GO:0015628">
    <property type="term" value="P:protein secretion by the type II secretion system"/>
    <property type="evidence" value="ECO:0007669"/>
    <property type="project" value="TreeGrafter"/>
</dbReference>
<dbReference type="EMBL" id="CP002281">
    <property type="protein sequence ID" value="ADO83604.1"/>
    <property type="molecule type" value="Genomic_DNA"/>
</dbReference>
<feature type="transmembrane region" description="Helical" evidence="10">
    <location>
        <begin position="220"/>
        <end position="237"/>
    </location>
</feature>
<dbReference type="InterPro" id="IPR001992">
    <property type="entry name" value="T2SS_GspF/T4SS_PilC_CS"/>
</dbReference>
<dbReference type="AlphaFoldDB" id="E3H9S5"/>
<name>E3H9S5_ILYPC</name>
<feature type="domain" description="Type II secretion system protein GspF" evidence="11">
    <location>
        <begin position="66"/>
        <end position="189"/>
    </location>
</feature>
<dbReference type="RefSeq" id="WP_013388266.1">
    <property type="nucleotide sequence ID" value="NC_014632.1"/>
</dbReference>
<feature type="transmembrane region" description="Helical" evidence="10">
    <location>
        <begin position="171"/>
        <end position="195"/>
    </location>
</feature>
<dbReference type="HOGENOM" id="CLU_035032_2_1_0"/>
<evidence type="ECO:0000313" key="12">
    <source>
        <dbReference type="EMBL" id="ADO83604.1"/>
    </source>
</evidence>
<dbReference type="Proteomes" id="UP000006875">
    <property type="component" value="Chromosome"/>
</dbReference>
<keyword evidence="8 10" id="KW-0472">Membrane</keyword>
<evidence type="ECO:0000256" key="10">
    <source>
        <dbReference type="SAM" id="Phobius"/>
    </source>
</evidence>
<organism evidence="12 13">
    <name type="scientific">Ilyobacter polytropus (strain ATCC 51220 / DSM 2926 / LMG 16218 / CuHBu1)</name>
    <dbReference type="NCBI Taxonomy" id="572544"/>
    <lineage>
        <taxon>Bacteria</taxon>
        <taxon>Fusobacteriati</taxon>
        <taxon>Fusobacteriota</taxon>
        <taxon>Fusobacteriia</taxon>
        <taxon>Fusobacteriales</taxon>
        <taxon>Fusobacteriaceae</taxon>
        <taxon>Ilyobacter</taxon>
    </lineage>
</organism>
<dbReference type="FunFam" id="1.20.81.30:FF:000001">
    <property type="entry name" value="Type II secretion system protein F"/>
    <property type="match status" value="2"/>
</dbReference>
<keyword evidence="3 9" id="KW-0813">Transport</keyword>
<protein>
    <submittedName>
        <fullName evidence="12">Type II secretion system F domain protein</fullName>
    </submittedName>
</protein>
<evidence type="ECO:0000256" key="9">
    <source>
        <dbReference type="RuleBase" id="RU003923"/>
    </source>
</evidence>
<dbReference type="Pfam" id="PF00482">
    <property type="entry name" value="T2SSF"/>
    <property type="match status" value="2"/>
</dbReference>
<dbReference type="InterPro" id="IPR018076">
    <property type="entry name" value="T2SS_GspF_dom"/>
</dbReference>
<dbReference type="Gene3D" id="1.20.81.30">
    <property type="entry name" value="Type II secretion system (T2SS), domain F"/>
    <property type="match status" value="2"/>
</dbReference>